<keyword evidence="3" id="KW-1185">Reference proteome</keyword>
<accession>A0ABS8SK69</accession>
<sequence length="245" mass="27371">MGNKDDENGYRLETKEEPAGIAGIMNAVKKVLTESKGTVRSLIALLGVSLVGMTEGIPFLISTAMAYWYPNFDVKMESVSTLCIESMSWLKEKNLNATQFFLTKDVTKIPPQGEVQDLDDKTKVSLFQANNNVNVVAFACKRTQVVELDENGLTFIDGGCPVRDHSFARVNLLVTFIEGWGFANYSAGHKKTKGYFYQTKKTTNYQGHVEKHTLSSLSDWNFVPSTQRKCNTGHHSKKLRDLTSL</sequence>
<dbReference type="Proteomes" id="UP000823775">
    <property type="component" value="Unassembled WGS sequence"/>
</dbReference>
<evidence type="ECO:0000313" key="2">
    <source>
        <dbReference type="EMBL" id="MCD7459137.1"/>
    </source>
</evidence>
<organism evidence="2 3">
    <name type="scientific">Datura stramonium</name>
    <name type="common">Jimsonweed</name>
    <name type="synonym">Common thornapple</name>
    <dbReference type="NCBI Taxonomy" id="4076"/>
    <lineage>
        <taxon>Eukaryota</taxon>
        <taxon>Viridiplantae</taxon>
        <taxon>Streptophyta</taxon>
        <taxon>Embryophyta</taxon>
        <taxon>Tracheophyta</taxon>
        <taxon>Spermatophyta</taxon>
        <taxon>Magnoliopsida</taxon>
        <taxon>eudicotyledons</taxon>
        <taxon>Gunneridae</taxon>
        <taxon>Pentapetalae</taxon>
        <taxon>asterids</taxon>
        <taxon>lamiids</taxon>
        <taxon>Solanales</taxon>
        <taxon>Solanaceae</taxon>
        <taxon>Solanoideae</taxon>
        <taxon>Datureae</taxon>
        <taxon>Datura</taxon>
    </lineage>
</organism>
<comment type="caution">
    <text evidence="2">The sequence shown here is derived from an EMBL/GenBank/DDBJ whole genome shotgun (WGS) entry which is preliminary data.</text>
</comment>
<evidence type="ECO:0000313" key="3">
    <source>
        <dbReference type="Proteomes" id="UP000823775"/>
    </source>
</evidence>
<name>A0ABS8SK69_DATST</name>
<gene>
    <name evidence="2" type="ORF">HAX54_040206</name>
</gene>
<proteinExistence type="predicted"/>
<keyword evidence="1" id="KW-0472">Membrane</keyword>
<keyword evidence="1" id="KW-1133">Transmembrane helix</keyword>
<protein>
    <submittedName>
        <fullName evidence="2">Uncharacterized protein</fullName>
    </submittedName>
</protein>
<evidence type="ECO:0000256" key="1">
    <source>
        <dbReference type="SAM" id="Phobius"/>
    </source>
</evidence>
<reference evidence="2 3" key="1">
    <citation type="journal article" date="2021" name="BMC Genomics">
        <title>Datura genome reveals duplications of psychoactive alkaloid biosynthetic genes and high mutation rate following tissue culture.</title>
        <authorList>
            <person name="Rajewski A."/>
            <person name="Carter-House D."/>
            <person name="Stajich J."/>
            <person name="Litt A."/>
        </authorList>
    </citation>
    <scope>NUCLEOTIDE SEQUENCE [LARGE SCALE GENOMIC DNA]</scope>
    <source>
        <strain evidence="2">AR-01</strain>
    </source>
</reference>
<feature type="transmembrane region" description="Helical" evidence="1">
    <location>
        <begin position="42"/>
        <end position="69"/>
    </location>
</feature>
<keyword evidence="1" id="KW-0812">Transmembrane</keyword>
<dbReference type="EMBL" id="JACEIK010000565">
    <property type="protein sequence ID" value="MCD7459137.1"/>
    <property type="molecule type" value="Genomic_DNA"/>
</dbReference>